<protein>
    <submittedName>
        <fullName evidence="6">TetR/AcrR family transcriptional regulator</fullName>
    </submittedName>
</protein>
<feature type="DNA-binding region" description="H-T-H motif" evidence="4">
    <location>
        <begin position="29"/>
        <end position="48"/>
    </location>
</feature>
<evidence type="ECO:0000256" key="4">
    <source>
        <dbReference type="PROSITE-ProRule" id="PRU00335"/>
    </source>
</evidence>
<dbReference type="InterPro" id="IPR050109">
    <property type="entry name" value="HTH-type_TetR-like_transc_reg"/>
</dbReference>
<dbReference type="SUPFAM" id="SSF46689">
    <property type="entry name" value="Homeodomain-like"/>
    <property type="match status" value="1"/>
</dbReference>
<keyword evidence="1" id="KW-0805">Transcription regulation</keyword>
<dbReference type="Pfam" id="PF00440">
    <property type="entry name" value="TetR_N"/>
    <property type="match status" value="1"/>
</dbReference>
<dbReference type="PANTHER" id="PTHR30055:SF234">
    <property type="entry name" value="HTH-TYPE TRANSCRIPTIONAL REGULATOR BETI"/>
    <property type="match status" value="1"/>
</dbReference>
<dbReference type="KEGG" id="otd:J1M35_17385"/>
<evidence type="ECO:0000256" key="2">
    <source>
        <dbReference type="ARBA" id="ARBA00023125"/>
    </source>
</evidence>
<evidence type="ECO:0000313" key="7">
    <source>
        <dbReference type="Proteomes" id="UP000663903"/>
    </source>
</evidence>
<dbReference type="InterPro" id="IPR036271">
    <property type="entry name" value="Tet_transcr_reg_TetR-rel_C_sf"/>
</dbReference>
<accession>A0A975CFF7</accession>
<dbReference type="GO" id="GO:0000976">
    <property type="term" value="F:transcription cis-regulatory region binding"/>
    <property type="evidence" value="ECO:0007669"/>
    <property type="project" value="TreeGrafter"/>
</dbReference>
<keyword evidence="3" id="KW-0804">Transcription</keyword>
<dbReference type="Gene3D" id="1.10.357.10">
    <property type="entry name" value="Tetracycline Repressor, domain 2"/>
    <property type="match status" value="1"/>
</dbReference>
<sequence length="211" mass="22589">MVRPSRQIDEALLASGAALYPRLGCAGLSVRAVAAHAGVAPGMFHYHFESKQDFLRQLLQRFYEDLFSQLEVPTAQPGAPLDRLHAALCAMARFLRQHAAELRRVLADAEAGEAVARDFLRRNMPRHLRLLLGLLAEAEAAGQIGAQPPLLRMTFVLGAVVAPVLVGSVVQQAGFLPAPARAQVAPQVLSDEAIALRAELALRALAAKGPA</sequence>
<organism evidence="6 7">
    <name type="scientific">Ottowia testudinis</name>
    <dbReference type="NCBI Taxonomy" id="2816950"/>
    <lineage>
        <taxon>Bacteria</taxon>
        <taxon>Pseudomonadati</taxon>
        <taxon>Pseudomonadota</taxon>
        <taxon>Betaproteobacteria</taxon>
        <taxon>Burkholderiales</taxon>
        <taxon>Comamonadaceae</taxon>
        <taxon>Ottowia</taxon>
    </lineage>
</organism>
<name>A0A975CFF7_9BURK</name>
<dbReference type="InterPro" id="IPR001647">
    <property type="entry name" value="HTH_TetR"/>
</dbReference>
<keyword evidence="7" id="KW-1185">Reference proteome</keyword>
<proteinExistence type="predicted"/>
<dbReference type="PROSITE" id="PS50977">
    <property type="entry name" value="HTH_TETR_2"/>
    <property type="match status" value="1"/>
</dbReference>
<dbReference type="RefSeq" id="WP_208008428.1">
    <property type="nucleotide sequence ID" value="NZ_CP071796.1"/>
</dbReference>
<dbReference type="AlphaFoldDB" id="A0A975CFF7"/>
<gene>
    <name evidence="6" type="ORF">J1M35_17385</name>
</gene>
<dbReference type="Proteomes" id="UP000663903">
    <property type="component" value="Chromosome"/>
</dbReference>
<evidence type="ECO:0000256" key="1">
    <source>
        <dbReference type="ARBA" id="ARBA00023015"/>
    </source>
</evidence>
<evidence type="ECO:0000256" key="3">
    <source>
        <dbReference type="ARBA" id="ARBA00023163"/>
    </source>
</evidence>
<dbReference type="EMBL" id="CP071796">
    <property type="protein sequence ID" value="QTD44817.1"/>
    <property type="molecule type" value="Genomic_DNA"/>
</dbReference>
<dbReference type="GO" id="GO:0003700">
    <property type="term" value="F:DNA-binding transcription factor activity"/>
    <property type="evidence" value="ECO:0007669"/>
    <property type="project" value="TreeGrafter"/>
</dbReference>
<reference evidence="6" key="1">
    <citation type="submission" date="2021-03" db="EMBL/GenBank/DDBJ databases">
        <title>Ottowia sp. 27C isolated from the cloaca of a Giant Asian pond turtle (Heosemys grandis).</title>
        <authorList>
            <person name="Spergser J."/>
            <person name="Busse H.-J."/>
        </authorList>
    </citation>
    <scope>NUCLEOTIDE SEQUENCE</scope>
    <source>
        <strain evidence="6">27C</strain>
    </source>
</reference>
<dbReference type="PANTHER" id="PTHR30055">
    <property type="entry name" value="HTH-TYPE TRANSCRIPTIONAL REGULATOR RUTR"/>
    <property type="match status" value="1"/>
</dbReference>
<keyword evidence="2 4" id="KW-0238">DNA-binding</keyword>
<dbReference type="SUPFAM" id="SSF48498">
    <property type="entry name" value="Tetracyclin repressor-like, C-terminal domain"/>
    <property type="match status" value="1"/>
</dbReference>
<feature type="domain" description="HTH tetR-type" evidence="5">
    <location>
        <begin position="6"/>
        <end position="66"/>
    </location>
</feature>
<dbReference type="InterPro" id="IPR009057">
    <property type="entry name" value="Homeodomain-like_sf"/>
</dbReference>
<evidence type="ECO:0000313" key="6">
    <source>
        <dbReference type="EMBL" id="QTD44817.1"/>
    </source>
</evidence>
<evidence type="ECO:0000259" key="5">
    <source>
        <dbReference type="PROSITE" id="PS50977"/>
    </source>
</evidence>